<feature type="non-terminal residue" evidence="3">
    <location>
        <position position="1"/>
    </location>
</feature>
<keyword evidence="4" id="KW-1185">Reference proteome</keyword>
<evidence type="ECO:0000256" key="2">
    <source>
        <dbReference type="SAM" id="SignalP"/>
    </source>
</evidence>
<gene>
    <name evidence="3" type="ORF">PCOR1329_LOCUS69184</name>
</gene>
<feature type="compositionally biased region" description="Low complexity" evidence="1">
    <location>
        <begin position="36"/>
        <end position="47"/>
    </location>
</feature>
<feature type="signal peptide" evidence="2">
    <location>
        <begin position="1"/>
        <end position="25"/>
    </location>
</feature>
<organism evidence="3 4">
    <name type="scientific">Prorocentrum cordatum</name>
    <dbReference type="NCBI Taxonomy" id="2364126"/>
    <lineage>
        <taxon>Eukaryota</taxon>
        <taxon>Sar</taxon>
        <taxon>Alveolata</taxon>
        <taxon>Dinophyceae</taxon>
        <taxon>Prorocentrales</taxon>
        <taxon>Prorocentraceae</taxon>
        <taxon>Prorocentrum</taxon>
    </lineage>
</organism>
<evidence type="ECO:0000313" key="3">
    <source>
        <dbReference type="EMBL" id="CAK0888381.1"/>
    </source>
</evidence>
<feature type="compositionally biased region" description="Basic and acidic residues" evidence="1">
    <location>
        <begin position="48"/>
        <end position="119"/>
    </location>
</feature>
<feature type="chain" id="PRO_5045473795" evidence="2">
    <location>
        <begin position="26"/>
        <end position="183"/>
    </location>
</feature>
<dbReference type="EMBL" id="CAUYUJ010019064">
    <property type="protein sequence ID" value="CAK0888381.1"/>
    <property type="molecule type" value="Genomic_DNA"/>
</dbReference>
<proteinExistence type="predicted"/>
<evidence type="ECO:0000256" key="1">
    <source>
        <dbReference type="SAM" id="MobiDB-lite"/>
    </source>
</evidence>
<evidence type="ECO:0000313" key="4">
    <source>
        <dbReference type="Proteomes" id="UP001189429"/>
    </source>
</evidence>
<name>A0ABN9WSZ4_9DINO</name>
<keyword evidence="2" id="KW-0732">Signal</keyword>
<sequence>PRPLAARRALAALLLAGLAARWGVGRRGGGGPSGPGPALSLPQLPGLRTKELQKQAEEAERARQKEEEERRKEEEKEAEKERLRQEEAEKKAEEKRRREEVEEAERKRQELLEMEEKALKKAQARARRPLNPYEERRVRRQVRSQMAGGAPGGVTLARKQKGIWALAGRADDGGRPPKPEVKA</sequence>
<feature type="region of interest" description="Disordered" evidence="1">
    <location>
        <begin position="23"/>
        <end position="156"/>
    </location>
</feature>
<comment type="caution">
    <text evidence="3">The sequence shown here is derived from an EMBL/GenBank/DDBJ whole genome shotgun (WGS) entry which is preliminary data.</text>
</comment>
<reference evidence="3" key="1">
    <citation type="submission" date="2023-10" db="EMBL/GenBank/DDBJ databases">
        <authorList>
            <person name="Chen Y."/>
            <person name="Shah S."/>
            <person name="Dougan E. K."/>
            <person name="Thang M."/>
            <person name="Chan C."/>
        </authorList>
    </citation>
    <scope>NUCLEOTIDE SEQUENCE [LARGE SCALE GENOMIC DNA]</scope>
</reference>
<accession>A0ABN9WSZ4</accession>
<feature type="non-terminal residue" evidence="3">
    <location>
        <position position="183"/>
    </location>
</feature>
<protein>
    <submittedName>
        <fullName evidence="3">Uncharacterized protein</fullName>
    </submittedName>
</protein>
<dbReference type="Proteomes" id="UP001189429">
    <property type="component" value="Unassembled WGS sequence"/>
</dbReference>